<dbReference type="InterPro" id="IPR013785">
    <property type="entry name" value="Aldolase_TIM"/>
</dbReference>
<comment type="similarity">
    <text evidence="1">Belongs to the HMG-CoA lyase family.</text>
</comment>
<dbReference type="InterPro" id="IPR043594">
    <property type="entry name" value="HMGL"/>
</dbReference>
<keyword evidence="2" id="KW-0479">Metal-binding</keyword>
<dbReference type="RefSeq" id="WP_047845615.1">
    <property type="nucleotide sequence ID" value="NZ_AEJF01000051.1"/>
</dbReference>
<dbReference type="GO" id="GO:0004419">
    <property type="term" value="F:hydroxymethylglutaryl-CoA lyase activity"/>
    <property type="evidence" value="ECO:0007669"/>
    <property type="project" value="TreeGrafter"/>
</dbReference>
<keyword evidence="3 5" id="KW-0456">Lyase</keyword>
<dbReference type="NCBIfam" id="NF004283">
    <property type="entry name" value="PRK05692.1"/>
    <property type="match status" value="1"/>
</dbReference>
<dbReference type="Proteomes" id="UP000035963">
    <property type="component" value="Unassembled WGS sequence"/>
</dbReference>
<dbReference type="PANTHER" id="PTHR42738">
    <property type="entry name" value="HYDROXYMETHYLGLUTARYL-COA LYASE"/>
    <property type="match status" value="1"/>
</dbReference>
<dbReference type="PANTHER" id="PTHR42738:SF7">
    <property type="entry name" value="HYDROXYMETHYLGLUTARYL-COA LYASE"/>
    <property type="match status" value="1"/>
</dbReference>
<evidence type="ECO:0000256" key="3">
    <source>
        <dbReference type="ARBA" id="ARBA00023239"/>
    </source>
</evidence>
<dbReference type="CDD" id="cd07938">
    <property type="entry name" value="DRE_TIM_HMGL"/>
    <property type="match status" value="1"/>
</dbReference>
<organism evidence="5 6">
    <name type="scientific">Caballeronia mineralivorans PML1(12)</name>
    <dbReference type="NCBI Taxonomy" id="908627"/>
    <lineage>
        <taxon>Bacteria</taxon>
        <taxon>Pseudomonadati</taxon>
        <taxon>Pseudomonadota</taxon>
        <taxon>Betaproteobacteria</taxon>
        <taxon>Burkholderiales</taxon>
        <taxon>Burkholderiaceae</taxon>
        <taxon>Caballeronia</taxon>
    </lineage>
</organism>
<dbReference type="PROSITE" id="PS50991">
    <property type="entry name" value="PYR_CT"/>
    <property type="match status" value="1"/>
</dbReference>
<dbReference type="GO" id="GO:0046872">
    <property type="term" value="F:metal ion binding"/>
    <property type="evidence" value="ECO:0007669"/>
    <property type="project" value="UniProtKB-KW"/>
</dbReference>
<reference evidence="5 6" key="1">
    <citation type="journal article" date="2015" name="Genome Announc.">
        <title>Draft Genome Sequence of Burkholderia sp. Strain PML1(12), an Ectomycorrhizosphere-Inhabiting Bacterium with Effective Mineral-Weathering Ability.</title>
        <authorList>
            <person name="Uroz S."/>
            <person name="Oger P."/>
        </authorList>
    </citation>
    <scope>NUCLEOTIDE SEQUENCE [LARGE SCALE GENOMIC DNA]</scope>
    <source>
        <strain evidence="6">PML1(12)</strain>
    </source>
</reference>
<evidence type="ECO:0000256" key="2">
    <source>
        <dbReference type="ARBA" id="ARBA00022723"/>
    </source>
</evidence>
<dbReference type="AlphaFoldDB" id="A0A0J1G4R0"/>
<comment type="caution">
    <text evidence="5">The sequence shown here is derived from an EMBL/GenBank/DDBJ whole genome shotgun (WGS) entry which is preliminary data.</text>
</comment>
<evidence type="ECO:0000313" key="6">
    <source>
        <dbReference type="Proteomes" id="UP000035963"/>
    </source>
</evidence>
<dbReference type="Gene3D" id="3.20.20.70">
    <property type="entry name" value="Aldolase class I"/>
    <property type="match status" value="1"/>
</dbReference>
<dbReference type="GO" id="GO:0046951">
    <property type="term" value="P:ketone body biosynthetic process"/>
    <property type="evidence" value="ECO:0007669"/>
    <property type="project" value="TreeGrafter"/>
</dbReference>
<evidence type="ECO:0000256" key="1">
    <source>
        <dbReference type="ARBA" id="ARBA00009405"/>
    </source>
</evidence>
<dbReference type="OrthoDB" id="9784013at2"/>
<dbReference type="EMBL" id="AEJF01000051">
    <property type="protein sequence ID" value="KLU27163.1"/>
    <property type="molecule type" value="Genomic_DNA"/>
</dbReference>
<dbReference type="Pfam" id="PF00682">
    <property type="entry name" value="HMGL-like"/>
    <property type="match status" value="1"/>
</dbReference>
<dbReference type="SUPFAM" id="SSF51569">
    <property type="entry name" value="Aldolase"/>
    <property type="match status" value="1"/>
</dbReference>
<accession>A0A0J1G4R0</accession>
<feature type="domain" description="Pyruvate carboxyltransferase" evidence="4">
    <location>
        <begin position="8"/>
        <end position="288"/>
    </location>
</feature>
<evidence type="ECO:0000313" key="5">
    <source>
        <dbReference type="EMBL" id="KLU27163.1"/>
    </source>
</evidence>
<keyword evidence="6" id="KW-1185">Reference proteome</keyword>
<dbReference type="PATRIC" id="fig|908627.4.peg.1230"/>
<gene>
    <name evidence="5" type="ORF">EOS_05575</name>
</gene>
<evidence type="ECO:0000259" key="4">
    <source>
        <dbReference type="PROSITE" id="PS50991"/>
    </source>
</evidence>
<sequence length="318" mass="34476">MNNKTRRIRINEDGPREGFQIESVSIPTARKVDLINALSGTGLAEIQIASFVHPRKVPSMADAEDIVATVEMVPGVKYTALYMNARGLERAISTGRLSIDDLGFNVCASPAFLARNENATPEARKQRKRQMIDVARGHGIRPANSGSVSAAFGCNFQGDIGIDMLLDAVRDVHEFAAEFDCRIDKLGFSDTMAWATPDKIRRTLDVVYTHYPDVEISLHLHDTRGMAMANALAAIDLGVREFDTSIGGLGGCPFAAHQGAAGNLCTEDFAFMCEEMGYETGLDLDRLIEAAQLAESIVGHSLPGKVKSGGSLASYRRR</sequence>
<protein>
    <submittedName>
        <fullName evidence="5">Hydroxymethylglutaryl-CoA lyase</fullName>
    </submittedName>
</protein>
<proteinExistence type="inferred from homology"/>
<dbReference type="GO" id="GO:0006552">
    <property type="term" value="P:L-leucine catabolic process"/>
    <property type="evidence" value="ECO:0007669"/>
    <property type="project" value="TreeGrafter"/>
</dbReference>
<name>A0A0J1G4R0_9BURK</name>
<dbReference type="InterPro" id="IPR000891">
    <property type="entry name" value="PYR_CT"/>
</dbReference>